<dbReference type="Gene3D" id="3.30.200.20">
    <property type="entry name" value="Phosphorylase Kinase, domain 1"/>
    <property type="match status" value="1"/>
</dbReference>
<evidence type="ECO:0000256" key="1">
    <source>
        <dbReference type="ARBA" id="ARBA00008874"/>
    </source>
</evidence>
<dbReference type="InterPro" id="IPR000719">
    <property type="entry name" value="Prot_kinase_dom"/>
</dbReference>
<proteinExistence type="inferred from homology"/>
<evidence type="ECO:0000313" key="8">
    <source>
        <dbReference type="Proteomes" id="UP000290289"/>
    </source>
</evidence>
<organism evidence="7 8">
    <name type="scientific">Malus domestica</name>
    <name type="common">Apple</name>
    <name type="synonym">Pyrus malus</name>
    <dbReference type="NCBI Taxonomy" id="3750"/>
    <lineage>
        <taxon>Eukaryota</taxon>
        <taxon>Viridiplantae</taxon>
        <taxon>Streptophyta</taxon>
        <taxon>Embryophyta</taxon>
        <taxon>Tracheophyta</taxon>
        <taxon>Spermatophyta</taxon>
        <taxon>Magnoliopsida</taxon>
        <taxon>eudicotyledons</taxon>
        <taxon>Gunneridae</taxon>
        <taxon>Pentapetalae</taxon>
        <taxon>rosids</taxon>
        <taxon>fabids</taxon>
        <taxon>Rosales</taxon>
        <taxon>Rosaceae</taxon>
        <taxon>Amygdaloideae</taxon>
        <taxon>Maleae</taxon>
        <taxon>Malus</taxon>
    </lineage>
</organism>
<sequence>MGRMGSNSRVHSANPSDYKLLEEVGYGASATVYRAIYLPFNEVIAVKCLDLDRCNSNFEDIRREAQTMKLIDHPNVVKAFCSFVVERNLWVIMPFMAEGSCLHLMKIAYPDGFEESAIGSILKETLKALYYLHKQGHIHRDVKAGNILLDTNGAVKLADFGVSACMFEAADRQRSRNTFVGTPCWMAPEVLQPGSGYNSKADIWSFGITALELAHGHAPFSKYPPMKVLLMTIQNAPPGLDYDRDRKFSKLKDAAQLALKKMPSAEQEAMSQSEYQRGVSAWNFDIEDLKAQASLVQDDDEMMDEDEKFKPVVGSDKIETSWRSSLGKLNENNESYWTDYKGEINGDESQQVECLNKKGKDIESNLSESTGQQKTGWKKNESSSEAIASTSEKDTVQAKPKTLIVKSRQTLSGPLTPGSVLSHSLSEKGRIFERSVNENQLIIDKGKCEVRRTPSFSGPLMLPNRASANSLSAPIKSSGGFRDSMDDKSKSNLVQIKGRFSVTSENLDLVKGSPLKKSASVGDWVFESRQTPATVSPKEFNNSNVPASLLLPHLQNLFQQTSVQQDIIMNLLSSLQPAEAVESTQNGKLPPLPRSSENNGNVETAVSERERLLLVKVSELQARMNNLSDELTAEKTRHVQLQQQLNAVSGQENGERRIQCSAPHIKTHAAAIHCSSALHSLKPPQLPAQLSSLRPSLLSANKHPNRRKNNNLSGYRLCRAEFSNDAPFAAAIGACMLSSLVLPVSTPDDDDSGGSLMDSTDARFAVMGIVSFIPYFNWLSWIFAWLDTGKRRYAVYALVYLAPYLRTNLSLSPEESWLPVASIVFCIIHVQLEASIKNGDLQGFQFFNEAAKHLSSTATRKDRQSGYQGTSEEGTKKENKNLPSSKEQSRNGIDDWGAPKRPLQDRERANVDWEENERRKH</sequence>
<name>A0A498IA75_MALDO</name>
<dbReference type="InterPro" id="IPR017441">
    <property type="entry name" value="Protein_kinase_ATP_BS"/>
</dbReference>
<protein>
    <recommendedName>
        <fullName evidence="6">Protein kinase domain-containing protein</fullName>
    </recommendedName>
</protein>
<dbReference type="PROSITE" id="PS50011">
    <property type="entry name" value="PROTEIN_KINASE_DOM"/>
    <property type="match status" value="1"/>
</dbReference>
<dbReference type="Proteomes" id="UP000290289">
    <property type="component" value="Chromosome 14"/>
</dbReference>
<evidence type="ECO:0000256" key="2">
    <source>
        <dbReference type="PROSITE-ProRule" id="PRU10141"/>
    </source>
</evidence>
<feature type="compositionally biased region" description="Polar residues" evidence="4">
    <location>
        <begin position="364"/>
        <end position="375"/>
    </location>
</feature>
<feature type="region of interest" description="Disordered" evidence="4">
    <location>
        <begin position="857"/>
        <end position="921"/>
    </location>
</feature>
<feature type="region of interest" description="Disordered" evidence="4">
    <location>
        <begin position="582"/>
        <end position="601"/>
    </location>
</feature>
<feature type="transmembrane region" description="Helical" evidence="5">
    <location>
        <begin position="764"/>
        <end position="786"/>
    </location>
</feature>
<dbReference type="FunFam" id="3.30.200.20:FF:000099">
    <property type="entry name" value="Serine/threonine-protein kinase BLUS1"/>
    <property type="match status" value="1"/>
</dbReference>
<dbReference type="PANTHER" id="PTHR48014:SF21">
    <property type="entry name" value="SERINE_THREONINE-PROTEIN KINASE FRAY2"/>
    <property type="match status" value="1"/>
</dbReference>
<dbReference type="PANTHER" id="PTHR48014">
    <property type="entry name" value="SERINE/THREONINE-PROTEIN KINASE FRAY2"/>
    <property type="match status" value="1"/>
</dbReference>
<dbReference type="GO" id="GO:0004672">
    <property type="term" value="F:protein kinase activity"/>
    <property type="evidence" value="ECO:0007669"/>
    <property type="project" value="InterPro"/>
</dbReference>
<evidence type="ECO:0000256" key="4">
    <source>
        <dbReference type="SAM" id="MobiDB-lite"/>
    </source>
</evidence>
<evidence type="ECO:0000256" key="3">
    <source>
        <dbReference type="SAM" id="Coils"/>
    </source>
</evidence>
<comment type="similarity">
    <text evidence="1">Belongs to the protein kinase superfamily. STE Ser/Thr protein kinase family. STE20 subfamily.</text>
</comment>
<feature type="binding site" evidence="2">
    <location>
        <position position="47"/>
    </location>
    <ligand>
        <name>ATP</name>
        <dbReference type="ChEBI" id="CHEBI:30616"/>
    </ligand>
</feature>
<evidence type="ECO:0000256" key="5">
    <source>
        <dbReference type="SAM" id="Phobius"/>
    </source>
</evidence>
<keyword evidence="2" id="KW-0547">Nucleotide-binding</keyword>
<dbReference type="InterPro" id="IPR047173">
    <property type="entry name" value="STRAD_A/B-like"/>
</dbReference>
<keyword evidence="5" id="KW-1133">Transmembrane helix</keyword>
<dbReference type="SMART" id="SM00220">
    <property type="entry name" value="S_TKc"/>
    <property type="match status" value="1"/>
</dbReference>
<keyword evidence="2" id="KW-0067">ATP-binding</keyword>
<feature type="domain" description="Protein kinase" evidence="6">
    <location>
        <begin position="18"/>
        <end position="283"/>
    </location>
</feature>
<dbReference type="InterPro" id="IPR011009">
    <property type="entry name" value="Kinase-like_dom_sf"/>
</dbReference>
<keyword evidence="5" id="KW-0472">Membrane</keyword>
<dbReference type="STRING" id="3750.A0A498IA75"/>
<evidence type="ECO:0000259" key="6">
    <source>
        <dbReference type="PROSITE" id="PS50011"/>
    </source>
</evidence>
<comment type="caution">
    <text evidence="7">The sequence shown here is derived from an EMBL/GenBank/DDBJ whole genome shotgun (WGS) entry which is preliminary data.</text>
</comment>
<keyword evidence="3" id="KW-0175">Coiled coil</keyword>
<dbReference type="PROSITE" id="PS00107">
    <property type="entry name" value="PROTEIN_KINASE_ATP"/>
    <property type="match status" value="1"/>
</dbReference>
<dbReference type="AlphaFoldDB" id="A0A498IA75"/>
<evidence type="ECO:0000313" key="7">
    <source>
        <dbReference type="EMBL" id="RXH78023.1"/>
    </source>
</evidence>
<dbReference type="SUPFAM" id="SSF56112">
    <property type="entry name" value="Protein kinase-like (PK-like)"/>
    <property type="match status" value="1"/>
</dbReference>
<gene>
    <name evidence="7" type="ORF">DVH24_039994</name>
</gene>
<keyword evidence="5" id="KW-0812">Transmembrane</keyword>
<accession>A0A498IA75</accession>
<reference evidence="7 8" key="1">
    <citation type="submission" date="2018-10" db="EMBL/GenBank/DDBJ databases">
        <title>A high-quality apple genome assembly.</title>
        <authorList>
            <person name="Hu J."/>
        </authorList>
    </citation>
    <scope>NUCLEOTIDE SEQUENCE [LARGE SCALE GENOMIC DNA]</scope>
    <source>
        <strain evidence="8">cv. HFTH1</strain>
        <tissue evidence="7">Young leaf</tissue>
    </source>
</reference>
<feature type="region of interest" description="Disordered" evidence="4">
    <location>
        <begin position="359"/>
        <end position="398"/>
    </location>
</feature>
<feature type="compositionally biased region" description="Basic and acidic residues" evidence="4">
    <location>
        <begin position="902"/>
        <end position="921"/>
    </location>
</feature>
<dbReference type="GO" id="GO:0043539">
    <property type="term" value="F:protein serine/threonine kinase activator activity"/>
    <property type="evidence" value="ECO:0007669"/>
    <property type="project" value="InterPro"/>
</dbReference>
<dbReference type="Pfam" id="PF00069">
    <property type="entry name" value="Pkinase"/>
    <property type="match status" value="1"/>
</dbReference>
<dbReference type="EMBL" id="RDQH01000340">
    <property type="protein sequence ID" value="RXH78023.1"/>
    <property type="molecule type" value="Genomic_DNA"/>
</dbReference>
<keyword evidence="8" id="KW-1185">Reference proteome</keyword>
<dbReference type="Gene3D" id="1.10.510.10">
    <property type="entry name" value="Transferase(Phosphotransferase) domain 1"/>
    <property type="match status" value="1"/>
</dbReference>
<dbReference type="GO" id="GO:0005524">
    <property type="term" value="F:ATP binding"/>
    <property type="evidence" value="ECO:0007669"/>
    <property type="project" value="UniProtKB-UniRule"/>
</dbReference>
<feature type="coiled-coil region" evidence="3">
    <location>
        <begin position="617"/>
        <end position="644"/>
    </location>
</feature>